<keyword evidence="1" id="KW-0812">Transmembrane</keyword>
<evidence type="ECO:0000256" key="1">
    <source>
        <dbReference type="SAM" id="Phobius"/>
    </source>
</evidence>
<organism evidence="3 4">
    <name type="scientific">Symbiobacterium terraclitae</name>
    <dbReference type="NCBI Taxonomy" id="557451"/>
    <lineage>
        <taxon>Bacteria</taxon>
        <taxon>Bacillati</taxon>
        <taxon>Bacillota</taxon>
        <taxon>Clostridia</taxon>
        <taxon>Eubacteriales</taxon>
        <taxon>Symbiobacteriaceae</taxon>
        <taxon>Symbiobacterium</taxon>
    </lineage>
</organism>
<dbReference type="Pfam" id="PF07811">
    <property type="entry name" value="TadE"/>
    <property type="match status" value="1"/>
</dbReference>
<dbReference type="Proteomes" id="UP001519289">
    <property type="component" value="Unassembled WGS sequence"/>
</dbReference>
<dbReference type="RefSeq" id="WP_209467300.1">
    <property type="nucleotide sequence ID" value="NZ_JAGGLG010000023.1"/>
</dbReference>
<keyword evidence="1" id="KW-0472">Membrane</keyword>
<feature type="transmembrane region" description="Helical" evidence="1">
    <location>
        <begin position="29"/>
        <end position="59"/>
    </location>
</feature>
<proteinExistence type="predicted"/>
<name>A0ABS4JUF1_9FIRM</name>
<accession>A0ABS4JUF1</accession>
<sequence>MQPQPNSEGPPGLTPPSGRCRRRSGLKGAYGGVALEVALVLPVLCALVIGGWVLAYMAFAKVALTMTANRAARDFAAATELHGSLKDADRAYRYDGGFAESFGLPRWAVHALIMRTAVGGGKRESDQAVVVATCYRLPLTLPGGLLNGPREAEAAGLPDGSDLRELLERVEREYRNAWREVEAERDEWERLLSEGRALYERGRRLAGEAGWMGDLLRQAIEGPPPDLTPFDTAGAEGPDDLERAVRALCEAPEPLRGRSIIVTGRSAYLLQKVFEPQGRP</sequence>
<evidence type="ECO:0000259" key="2">
    <source>
        <dbReference type="Pfam" id="PF07811"/>
    </source>
</evidence>
<protein>
    <recommendedName>
        <fullName evidence="2">TadE-like domain-containing protein</fullName>
    </recommendedName>
</protein>
<keyword evidence="4" id="KW-1185">Reference proteome</keyword>
<dbReference type="EMBL" id="JAGGLG010000023">
    <property type="protein sequence ID" value="MBP2019182.1"/>
    <property type="molecule type" value="Genomic_DNA"/>
</dbReference>
<comment type="caution">
    <text evidence="3">The sequence shown here is derived from an EMBL/GenBank/DDBJ whole genome shotgun (WGS) entry which is preliminary data.</text>
</comment>
<reference evidence="3 4" key="1">
    <citation type="submission" date="2021-03" db="EMBL/GenBank/DDBJ databases">
        <title>Genomic Encyclopedia of Type Strains, Phase IV (KMG-IV): sequencing the most valuable type-strain genomes for metagenomic binning, comparative biology and taxonomic classification.</title>
        <authorList>
            <person name="Goeker M."/>
        </authorList>
    </citation>
    <scope>NUCLEOTIDE SEQUENCE [LARGE SCALE GENOMIC DNA]</scope>
    <source>
        <strain evidence="3 4">DSM 27138</strain>
    </source>
</reference>
<evidence type="ECO:0000313" key="4">
    <source>
        <dbReference type="Proteomes" id="UP001519289"/>
    </source>
</evidence>
<dbReference type="InterPro" id="IPR012495">
    <property type="entry name" value="TadE-like_dom"/>
</dbReference>
<feature type="domain" description="TadE-like" evidence="2">
    <location>
        <begin position="31"/>
        <end position="73"/>
    </location>
</feature>
<keyword evidence="1" id="KW-1133">Transmembrane helix</keyword>
<gene>
    <name evidence="3" type="ORF">J2Z79_002599</name>
</gene>
<evidence type="ECO:0000313" key="3">
    <source>
        <dbReference type="EMBL" id="MBP2019182.1"/>
    </source>
</evidence>